<name>A0A9X2YN10_9MYCO</name>
<dbReference type="SUPFAM" id="SSF52980">
    <property type="entry name" value="Restriction endonuclease-like"/>
    <property type="match status" value="1"/>
</dbReference>
<dbReference type="Proteomes" id="UP001140293">
    <property type="component" value="Unassembled WGS sequence"/>
</dbReference>
<dbReference type="AlphaFoldDB" id="A0A9X2YN10"/>
<dbReference type="EMBL" id="JACKSJ010000078">
    <property type="protein sequence ID" value="MCV7170276.1"/>
    <property type="molecule type" value="Genomic_DNA"/>
</dbReference>
<feature type="domain" description="DUF559" evidence="1">
    <location>
        <begin position="210"/>
        <end position="273"/>
    </location>
</feature>
<protein>
    <submittedName>
        <fullName evidence="2">DUF559 domain-containing protein</fullName>
    </submittedName>
</protein>
<organism evidence="2 3">
    <name type="scientific">[Mycobacterium] manitobense</name>
    <dbReference type="NCBI Taxonomy" id="190147"/>
    <lineage>
        <taxon>Bacteria</taxon>
        <taxon>Bacillati</taxon>
        <taxon>Actinomycetota</taxon>
        <taxon>Actinomycetes</taxon>
        <taxon>Mycobacteriales</taxon>
        <taxon>Mycobacteriaceae</taxon>
        <taxon>Mycolicibacterium</taxon>
    </lineage>
</organism>
<dbReference type="InterPro" id="IPR011335">
    <property type="entry name" value="Restrct_endonuc-II-like"/>
</dbReference>
<comment type="caution">
    <text evidence="2">The sequence shown here is derived from an EMBL/GenBank/DDBJ whole genome shotgun (WGS) entry which is preliminary data.</text>
</comment>
<evidence type="ECO:0000313" key="2">
    <source>
        <dbReference type="EMBL" id="MCV7170276.1"/>
    </source>
</evidence>
<proteinExistence type="predicted"/>
<keyword evidence="3" id="KW-1185">Reference proteome</keyword>
<evidence type="ECO:0000259" key="1">
    <source>
        <dbReference type="Pfam" id="PF04480"/>
    </source>
</evidence>
<evidence type="ECO:0000313" key="3">
    <source>
        <dbReference type="Proteomes" id="UP001140293"/>
    </source>
</evidence>
<dbReference type="InterPro" id="IPR007569">
    <property type="entry name" value="DUF559"/>
</dbReference>
<dbReference type="Gene3D" id="3.40.960.10">
    <property type="entry name" value="VSR Endonuclease"/>
    <property type="match status" value="1"/>
</dbReference>
<sequence>MDVPPFLGAEAVRRGLLTDYRLRTRFRAVHRNVYVPNDVILTAEARARAAWLWAGGNAILAGVSAAAVLGTKWLDEKRPAELVRSDRHGTAGLQVHGWDVAPAETCLVRDMRCTTPARTAFDIGRTLPAVVAIPILDALMNATRVRPVDILAVADSRPRHRGVRSLRHAMALTDGGAESPQETRVRLLLVRAGLPPPETQIEFRDQHIRVDMGWRQWRVAVEYDGVQHWSDRRQRSWDIDRIAILEALGWSIVRVSAEMLGRPDVVVARVASKLRAAGCPI</sequence>
<reference evidence="2" key="1">
    <citation type="submission" date="2020-07" db="EMBL/GenBank/DDBJ databases">
        <authorList>
            <person name="Pettersson B.M.F."/>
            <person name="Behra P.R.K."/>
            <person name="Ramesh M."/>
            <person name="Das S."/>
            <person name="Dasgupta S."/>
            <person name="Kirsebom L.A."/>
        </authorList>
    </citation>
    <scope>NUCLEOTIDE SEQUENCE</scope>
    <source>
        <strain evidence="2">DSM 44615</strain>
    </source>
</reference>
<reference evidence="2" key="2">
    <citation type="journal article" date="2022" name="BMC Genomics">
        <title>Comparative genome analysis of mycobacteria focusing on tRNA and non-coding RNA.</title>
        <authorList>
            <person name="Behra P.R.K."/>
            <person name="Pettersson B.M.F."/>
            <person name="Ramesh M."/>
            <person name="Das S."/>
            <person name="Dasgupta S."/>
            <person name="Kirsebom L.A."/>
        </authorList>
    </citation>
    <scope>NUCLEOTIDE SEQUENCE</scope>
    <source>
        <strain evidence="2">DSM 44615</strain>
    </source>
</reference>
<gene>
    <name evidence="2" type="ORF">H7I41_10140</name>
</gene>
<accession>A0A9X2YN10</accession>
<dbReference type="Pfam" id="PF04480">
    <property type="entry name" value="DUF559"/>
    <property type="match status" value="1"/>
</dbReference>
<dbReference type="RefSeq" id="WP_264012466.1">
    <property type="nucleotide sequence ID" value="NZ_JACKSJ010000078.1"/>
</dbReference>